<dbReference type="EMBL" id="VSSQ01000221">
    <property type="protein sequence ID" value="MPL86392.1"/>
    <property type="molecule type" value="Genomic_DNA"/>
</dbReference>
<keyword evidence="3" id="KW-0597">Phosphoprotein</keyword>
<dbReference type="EC" id="2.7.13.3" evidence="2"/>
<protein>
    <recommendedName>
        <fullName evidence="2">histidine kinase</fullName>
        <ecNumber evidence="2">2.7.13.3</ecNumber>
    </recommendedName>
</protein>
<feature type="transmembrane region" description="Helical" evidence="8">
    <location>
        <begin position="373"/>
        <end position="395"/>
    </location>
</feature>
<proteinExistence type="predicted"/>
<evidence type="ECO:0000256" key="8">
    <source>
        <dbReference type="SAM" id="Phobius"/>
    </source>
</evidence>
<sequence>MKNHLLYLLFIISFFSKSEQVYSTPQDQERAGTGINLVIASYNPDTKRMSDFVNAFQNTLLAKNPSNKVMLQDMGFKNFQTESHLWCDQLKEVLSGYEKGDLRSVVFLGQEAWASYLTLSIKDSQFAALMKDIPTFAAFASLNGIEIPKDSVTTYWDPVSISVTDQKEYIGYSGGYLNVYDFSKNIGLIKTFFPNVSTIALLTDNTYGGASIKSLVKTESRLYPEIDFHYLDGRLFTEEEVTRQIDALPENSVILLGTWRVNKKGQYFLGNSLQNIISGRVELPVFSLTGLGLGSLALGGYIPEYNTDPKEIARQIDQFYIGNKDEIRFIHNESTYSFDQRKLTQMGVQNYQLPANSVITDSEDPQLKQYKQFLYLAVIAVIILISLVIFLAIIYTKNRNLRRTLEKNEKEILEAKERAEEGDKLKSAFLANMSHEIRTPLNAIVGFSQLMSEESCAKEDRISYSSVIAQNSEMLLTLISDILDISKMDTGKFELDIREVNLKELCNRIFQTTTHLKREGVEYICKPHQGEVILKTDLHRISQVLINLITNSNKFTEKGSITLGYELRPEKGDVLFTVTDTGRGIPAEKHSRLFARFEKLDEYTQGAGLGLAISKQIVTRLGGKIWIDPDYTNGARFCFTHPL</sequence>
<keyword evidence="8" id="KW-0472">Membrane</keyword>
<feature type="coiled-coil region" evidence="7">
    <location>
        <begin position="398"/>
        <end position="425"/>
    </location>
</feature>
<dbReference type="PANTHER" id="PTHR43711">
    <property type="entry name" value="TWO-COMPONENT HISTIDINE KINASE"/>
    <property type="match status" value="1"/>
</dbReference>
<evidence type="ECO:0000256" key="2">
    <source>
        <dbReference type="ARBA" id="ARBA00012438"/>
    </source>
</evidence>
<dbReference type="PRINTS" id="PR00344">
    <property type="entry name" value="BCTRLSENSOR"/>
</dbReference>
<keyword evidence="5 10" id="KW-0418">Kinase</keyword>
<dbReference type="SMART" id="SM00388">
    <property type="entry name" value="HisKA"/>
    <property type="match status" value="1"/>
</dbReference>
<keyword evidence="6" id="KW-0902">Two-component regulatory system</keyword>
<dbReference type="GO" id="GO:0000155">
    <property type="term" value="F:phosphorelay sensor kinase activity"/>
    <property type="evidence" value="ECO:0007669"/>
    <property type="project" value="InterPro"/>
</dbReference>
<keyword evidence="7" id="KW-0175">Coiled coil</keyword>
<evidence type="ECO:0000256" key="6">
    <source>
        <dbReference type="ARBA" id="ARBA00023012"/>
    </source>
</evidence>
<accession>A0A644V6G6</accession>
<dbReference type="InterPro" id="IPR003594">
    <property type="entry name" value="HATPase_dom"/>
</dbReference>
<dbReference type="InterPro" id="IPR005467">
    <property type="entry name" value="His_kinase_dom"/>
</dbReference>
<evidence type="ECO:0000259" key="9">
    <source>
        <dbReference type="PROSITE" id="PS50109"/>
    </source>
</evidence>
<dbReference type="InterPro" id="IPR003661">
    <property type="entry name" value="HisK_dim/P_dom"/>
</dbReference>
<dbReference type="Gene3D" id="1.10.287.130">
    <property type="match status" value="1"/>
</dbReference>
<dbReference type="SUPFAM" id="SSF55874">
    <property type="entry name" value="ATPase domain of HSP90 chaperone/DNA topoisomerase II/histidine kinase"/>
    <property type="match status" value="1"/>
</dbReference>
<keyword evidence="8" id="KW-0812">Transmembrane</keyword>
<dbReference type="PANTHER" id="PTHR43711:SF31">
    <property type="entry name" value="HISTIDINE KINASE"/>
    <property type="match status" value="1"/>
</dbReference>
<dbReference type="InterPro" id="IPR050736">
    <property type="entry name" value="Sensor_HK_Regulatory"/>
</dbReference>
<name>A0A644V6G6_9ZZZZ</name>
<evidence type="ECO:0000313" key="10">
    <source>
        <dbReference type="EMBL" id="MPL86392.1"/>
    </source>
</evidence>
<evidence type="ECO:0000256" key="4">
    <source>
        <dbReference type="ARBA" id="ARBA00022679"/>
    </source>
</evidence>
<evidence type="ECO:0000256" key="7">
    <source>
        <dbReference type="SAM" id="Coils"/>
    </source>
</evidence>
<dbReference type="InterPro" id="IPR004358">
    <property type="entry name" value="Sig_transdc_His_kin-like_C"/>
</dbReference>
<keyword evidence="4 10" id="KW-0808">Transferase</keyword>
<feature type="domain" description="Histidine kinase" evidence="9">
    <location>
        <begin position="432"/>
        <end position="643"/>
    </location>
</feature>
<dbReference type="PROSITE" id="PS50109">
    <property type="entry name" value="HIS_KIN"/>
    <property type="match status" value="1"/>
</dbReference>
<keyword evidence="8" id="KW-1133">Transmembrane helix</keyword>
<evidence type="ECO:0000256" key="5">
    <source>
        <dbReference type="ARBA" id="ARBA00022777"/>
    </source>
</evidence>
<dbReference type="AlphaFoldDB" id="A0A644V6G6"/>
<dbReference type="CDD" id="cd00082">
    <property type="entry name" value="HisKA"/>
    <property type="match status" value="1"/>
</dbReference>
<dbReference type="InterPro" id="IPR036890">
    <property type="entry name" value="HATPase_C_sf"/>
</dbReference>
<dbReference type="SMART" id="SM00387">
    <property type="entry name" value="HATPase_c"/>
    <property type="match status" value="1"/>
</dbReference>
<dbReference type="Gene3D" id="3.30.565.10">
    <property type="entry name" value="Histidine kinase-like ATPase, C-terminal domain"/>
    <property type="match status" value="1"/>
</dbReference>
<dbReference type="Pfam" id="PF00512">
    <property type="entry name" value="HisKA"/>
    <property type="match status" value="1"/>
</dbReference>
<organism evidence="10">
    <name type="scientific">bioreactor metagenome</name>
    <dbReference type="NCBI Taxonomy" id="1076179"/>
    <lineage>
        <taxon>unclassified sequences</taxon>
        <taxon>metagenomes</taxon>
        <taxon>ecological metagenomes</taxon>
    </lineage>
</organism>
<gene>
    <name evidence="10" type="primary">rcsC_76</name>
    <name evidence="10" type="ORF">SDC9_32372</name>
</gene>
<dbReference type="Pfam" id="PF02518">
    <property type="entry name" value="HATPase_c"/>
    <property type="match status" value="1"/>
</dbReference>
<evidence type="ECO:0000256" key="1">
    <source>
        <dbReference type="ARBA" id="ARBA00000085"/>
    </source>
</evidence>
<evidence type="ECO:0000256" key="3">
    <source>
        <dbReference type="ARBA" id="ARBA00022553"/>
    </source>
</evidence>
<comment type="catalytic activity">
    <reaction evidence="1">
        <text>ATP + protein L-histidine = ADP + protein N-phospho-L-histidine.</text>
        <dbReference type="EC" id="2.7.13.3"/>
    </reaction>
</comment>
<dbReference type="InterPro" id="IPR036097">
    <property type="entry name" value="HisK_dim/P_sf"/>
</dbReference>
<dbReference type="SUPFAM" id="SSF47384">
    <property type="entry name" value="Homodimeric domain of signal transducing histidine kinase"/>
    <property type="match status" value="1"/>
</dbReference>
<reference evidence="10" key="1">
    <citation type="submission" date="2019-08" db="EMBL/GenBank/DDBJ databases">
        <authorList>
            <person name="Kucharzyk K."/>
            <person name="Murdoch R.W."/>
            <person name="Higgins S."/>
            <person name="Loffler F."/>
        </authorList>
    </citation>
    <scope>NUCLEOTIDE SEQUENCE</scope>
</reference>
<comment type="caution">
    <text evidence="10">The sequence shown here is derived from an EMBL/GenBank/DDBJ whole genome shotgun (WGS) entry which is preliminary data.</text>
</comment>